<keyword evidence="1" id="KW-0378">Hydrolase</keyword>
<dbReference type="GO" id="GO:0008270">
    <property type="term" value="F:zinc ion binding"/>
    <property type="evidence" value="ECO:0007669"/>
    <property type="project" value="InterPro"/>
</dbReference>
<feature type="domain" description="Integrase catalytic" evidence="3">
    <location>
        <begin position="466"/>
        <end position="640"/>
    </location>
</feature>
<dbReference type="InterPro" id="IPR039537">
    <property type="entry name" value="Retrotran_Ty1/copia-like"/>
</dbReference>
<dbReference type="Proteomes" id="UP000075243">
    <property type="component" value="Chromosome 3"/>
</dbReference>
<dbReference type="Pfam" id="PF14223">
    <property type="entry name" value="Retrotran_gag_2"/>
    <property type="match status" value="1"/>
</dbReference>
<dbReference type="AlphaFoldDB" id="A0A151TVZ8"/>
<dbReference type="Pfam" id="PF13976">
    <property type="entry name" value="gag_pre-integrs"/>
    <property type="match status" value="1"/>
</dbReference>
<sequence>MSTVTKFDIEKFDGKICFSIWKVQMKAVLTQNGLKKALDGKAKKPVNMTDEQWDELDEKALSAIQLCLSKEVLREVANETTAAALWLKLESLYMTKSLANKLRLKERLYTIRMVEGTPIQSHLNEFNSIIMDLENIEIKIDDEDKAVLLIVSLPSTYKHFKEIMLYSNNDTLSFEDVKSNLLSKEKFDLDIHSEDKGEGLSVRGRTQEKGSTSNKKSRSKSRGRKSNKTCRYCKKFGHDISDCFILKKKQERQEKGKNPAEAANVETDSDGDVMISVSSDKRSKTEWILDSGCTFHMCPYKDLFTTLEPVDSGVVLMGNDTQCKIAGIGTIQIKTHDGTIKTLSNVRFIPDLKRNLISLGTLESLGCKYSAEGGVLKVSKGAIVLLKANRIGSLYILQGSIVTGSAAVSSSMSDKDATKLWHMRLGHMSEKGMHLLSKQGLLGNQGIGKLEFCEHCVFGKQKRVSFSTATHRTKGTLDYIHSDLWGPSKVPSYGGCRYMMTIIDDFSRKVWVYFLRHKNETFPTFKKWKTLVETQTGKKVKKLRTDNGLEFCEGDFNEFCANHGIARHKTIPGKPQQNGVAERLNRTILERARCMLSNAGLWHQRELWVEAASTACYLINRSPHSSLNFKIPEEIWSGNPIDYSNLRIFGCPAYAHVNDGKLAPRAIQAYIQNWMSDSNKNVYLAPYFSK</sequence>
<protein>
    <submittedName>
        <fullName evidence="4">Retrovirus-related Pol polyprotein from transposon TNT 1-94</fullName>
    </submittedName>
</protein>
<keyword evidence="1" id="KW-0645">Protease</keyword>
<dbReference type="InterPro" id="IPR054722">
    <property type="entry name" value="PolX-like_BBD"/>
</dbReference>
<dbReference type="GO" id="GO:0006508">
    <property type="term" value="P:proteolysis"/>
    <property type="evidence" value="ECO:0007669"/>
    <property type="project" value="UniProtKB-KW"/>
</dbReference>
<name>A0A151TVZ8_CAJCA</name>
<dbReference type="InterPro" id="IPR036397">
    <property type="entry name" value="RNaseH_sf"/>
</dbReference>
<feature type="region of interest" description="Disordered" evidence="2">
    <location>
        <begin position="198"/>
        <end position="226"/>
    </location>
</feature>
<dbReference type="PROSITE" id="PS50994">
    <property type="entry name" value="INTEGRASE"/>
    <property type="match status" value="1"/>
</dbReference>
<accession>A0A151TVZ8</accession>
<dbReference type="InterPro" id="IPR025724">
    <property type="entry name" value="GAG-pre-integrase_dom"/>
</dbReference>
<evidence type="ECO:0000313" key="5">
    <source>
        <dbReference type="Proteomes" id="UP000075243"/>
    </source>
</evidence>
<dbReference type="GO" id="GO:0008233">
    <property type="term" value="F:peptidase activity"/>
    <property type="evidence" value="ECO:0007669"/>
    <property type="project" value="UniProtKB-KW"/>
</dbReference>
<keyword evidence="5" id="KW-1185">Reference proteome</keyword>
<proteinExistence type="predicted"/>
<dbReference type="Gene3D" id="4.10.60.10">
    <property type="entry name" value="Zinc finger, CCHC-type"/>
    <property type="match status" value="1"/>
</dbReference>
<dbReference type="InterPro" id="IPR012337">
    <property type="entry name" value="RNaseH-like_sf"/>
</dbReference>
<dbReference type="OMA" id="NSTHAAM"/>
<organism evidence="4 5">
    <name type="scientific">Cajanus cajan</name>
    <name type="common">Pigeon pea</name>
    <name type="synonym">Cajanus indicus</name>
    <dbReference type="NCBI Taxonomy" id="3821"/>
    <lineage>
        <taxon>Eukaryota</taxon>
        <taxon>Viridiplantae</taxon>
        <taxon>Streptophyta</taxon>
        <taxon>Embryophyta</taxon>
        <taxon>Tracheophyta</taxon>
        <taxon>Spermatophyta</taxon>
        <taxon>Magnoliopsida</taxon>
        <taxon>eudicotyledons</taxon>
        <taxon>Gunneridae</taxon>
        <taxon>Pentapetalae</taxon>
        <taxon>rosids</taxon>
        <taxon>fabids</taxon>
        <taxon>Fabales</taxon>
        <taxon>Fabaceae</taxon>
        <taxon>Papilionoideae</taxon>
        <taxon>50 kb inversion clade</taxon>
        <taxon>NPAAA clade</taxon>
        <taxon>indigoferoid/millettioid clade</taxon>
        <taxon>Phaseoleae</taxon>
        <taxon>Cajanus</taxon>
    </lineage>
</organism>
<feature type="compositionally biased region" description="Basic residues" evidence="2">
    <location>
        <begin position="215"/>
        <end position="226"/>
    </location>
</feature>
<evidence type="ECO:0000256" key="1">
    <source>
        <dbReference type="ARBA" id="ARBA00022670"/>
    </source>
</evidence>
<dbReference type="Gene3D" id="3.30.420.10">
    <property type="entry name" value="Ribonuclease H-like superfamily/Ribonuclease H"/>
    <property type="match status" value="1"/>
</dbReference>
<dbReference type="SUPFAM" id="SSF57756">
    <property type="entry name" value="Retrovirus zinc finger-like domains"/>
    <property type="match status" value="1"/>
</dbReference>
<evidence type="ECO:0000313" key="4">
    <source>
        <dbReference type="EMBL" id="KYP71220.1"/>
    </source>
</evidence>
<dbReference type="SUPFAM" id="SSF53098">
    <property type="entry name" value="Ribonuclease H-like"/>
    <property type="match status" value="1"/>
</dbReference>
<dbReference type="PANTHER" id="PTHR42648">
    <property type="entry name" value="TRANSPOSASE, PUTATIVE-RELATED"/>
    <property type="match status" value="1"/>
</dbReference>
<dbReference type="EMBL" id="CM003605">
    <property type="protein sequence ID" value="KYP71220.1"/>
    <property type="molecule type" value="Genomic_DNA"/>
</dbReference>
<dbReference type="InterPro" id="IPR036875">
    <property type="entry name" value="Znf_CCHC_sf"/>
</dbReference>
<dbReference type="Pfam" id="PF22936">
    <property type="entry name" value="Pol_BBD"/>
    <property type="match status" value="1"/>
</dbReference>
<dbReference type="GO" id="GO:0003676">
    <property type="term" value="F:nucleic acid binding"/>
    <property type="evidence" value="ECO:0007669"/>
    <property type="project" value="InterPro"/>
</dbReference>
<evidence type="ECO:0000259" key="3">
    <source>
        <dbReference type="PROSITE" id="PS50994"/>
    </source>
</evidence>
<dbReference type="PANTHER" id="PTHR42648:SF28">
    <property type="entry name" value="TRANSPOSON-ENCODED PROTEIN WITH RIBONUCLEASE H-LIKE AND RETROVIRUS ZINC FINGER-LIKE DOMAINS"/>
    <property type="match status" value="1"/>
</dbReference>
<dbReference type="Gramene" id="C.cajan_10179.t">
    <property type="protein sequence ID" value="C.cajan_10179.t.cds1"/>
    <property type="gene ID" value="C.cajan_10179"/>
</dbReference>
<dbReference type="InterPro" id="IPR001584">
    <property type="entry name" value="Integrase_cat-core"/>
</dbReference>
<dbReference type="GO" id="GO:0015074">
    <property type="term" value="P:DNA integration"/>
    <property type="evidence" value="ECO:0007669"/>
    <property type="project" value="InterPro"/>
</dbReference>
<gene>
    <name evidence="4" type="ORF">KK1_010469</name>
</gene>
<dbReference type="Pfam" id="PF00665">
    <property type="entry name" value="rve"/>
    <property type="match status" value="1"/>
</dbReference>
<evidence type="ECO:0000256" key="2">
    <source>
        <dbReference type="SAM" id="MobiDB-lite"/>
    </source>
</evidence>
<reference evidence="4 5" key="1">
    <citation type="journal article" date="2012" name="Nat. Biotechnol.">
        <title>Draft genome sequence of pigeonpea (Cajanus cajan), an orphan legume crop of resource-poor farmers.</title>
        <authorList>
            <person name="Varshney R.K."/>
            <person name="Chen W."/>
            <person name="Li Y."/>
            <person name="Bharti A.K."/>
            <person name="Saxena R.K."/>
            <person name="Schlueter J.A."/>
            <person name="Donoghue M.T."/>
            <person name="Azam S."/>
            <person name="Fan G."/>
            <person name="Whaley A.M."/>
            <person name="Farmer A.D."/>
            <person name="Sheridan J."/>
            <person name="Iwata A."/>
            <person name="Tuteja R."/>
            <person name="Penmetsa R.V."/>
            <person name="Wu W."/>
            <person name="Upadhyaya H.D."/>
            <person name="Yang S.P."/>
            <person name="Shah T."/>
            <person name="Saxena K.B."/>
            <person name="Michael T."/>
            <person name="McCombie W.R."/>
            <person name="Yang B."/>
            <person name="Zhang G."/>
            <person name="Yang H."/>
            <person name="Wang J."/>
            <person name="Spillane C."/>
            <person name="Cook D.R."/>
            <person name="May G.D."/>
            <person name="Xu X."/>
            <person name="Jackson S.A."/>
        </authorList>
    </citation>
    <scope>NUCLEOTIDE SEQUENCE [LARGE SCALE GENOMIC DNA]</scope>
    <source>
        <strain evidence="5">cv. Asha</strain>
    </source>
</reference>